<dbReference type="Proteomes" id="UP001178508">
    <property type="component" value="Chromosome 12"/>
</dbReference>
<dbReference type="Gene3D" id="2.40.50.40">
    <property type="match status" value="1"/>
</dbReference>
<evidence type="ECO:0000256" key="2">
    <source>
        <dbReference type="SAM" id="MobiDB-lite"/>
    </source>
</evidence>
<dbReference type="InterPro" id="IPR036048">
    <property type="entry name" value="Interleukin_8-like_sf"/>
</dbReference>
<reference evidence="4" key="1">
    <citation type="submission" date="2023-08" db="EMBL/GenBank/DDBJ databases">
        <authorList>
            <person name="Alioto T."/>
            <person name="Alioto T."/>
            <person name="Gomez Garrido J."/>
        </authorList>
    </citation>
    <scope>NUCLEOTIDE SEQUENCE</scope>
</reference>
<keyword evidence="5" id="KW-1185">Reference proteome</keyword>
<keyword evidence="1" id="KW-0202">Cytokine</keyword>
<proteinExistence type="predicted"/>
<sequence length="229" mass="25743">MFNIWFLHHEGFLYKALTKDGTLIQPKLDCHRHCRLTSTAGKEDWKERRRIPGQLFTFQIPETDPLASQMLTEGTRSKVGTLLLRDIICIQTEHKDTQKTEESDPELSTDTMKTAVIAFLTCLLVLCVRGQSDNSSEKCKCSNSFMGRVHPKLIKAGPFIHEPTNFCPRVEITIITTANREKCVDPNSPAGKLFLQNSQKKKRAAVSMTTASAQTNTQTSSNLQTTTKL</sequence>
<dbReference type="SMART" id="SM00199">
    <property type="entry name" value="SCY"/>
    <property type="match status" value="1"/>
</dbReference>
<dbReference type="GO" id="GO:0005615">
    <property type="term" value="C:extracellular space"/>
    <property type="evidence" value="ECO:0007669"/>
    <property type="project" value="UniProtKB-KW"/>
</dbReference>
<dbReference type="SUPFAM" id="SSF54117">
    <property type="entry name" value="Interleukin 8-like chemokines"/>
    <property type="match status" value="1"/>
</dbReference>
<dbReference type="AlphaFoldDB" id="A0AAV1G3W8"/>
<protein>
    <submittedName>
        <fullName evidence="4">C-X-C motif chemokine 10-like</fullName>
    </submittedName>
</protein>
<dbReference type="Pfam" id="PF00048">
    <property type="entry name" value="IL8"/>
    <property type="match status" value="1"/>
</dbReference>
<evidence type="ECO:0000256" key="1">
    <source>
        <dbReference type="ARBA" id="ARBA00022514"/>
    </source>
</evidence>
<name>A0AAV1G3W8_XYRNO</name>
<organism evidence="4 5">
    <name type="scientific">Xyrichtys novacula</name>
    <name type="common">Pearly razorfish</name>
    <name type="synonym">Hemipteronotus novacula</name>
    <dbReference type="NCBI Taxonomy" id="13765"/>
    <lineage>
        <taxon>Eukaryota</taxon>
        <taxon>Metazoa</taxon>
        <taxon>Chordata</taxon>
        <taxon>Craniata</taxon>
        <taxon>Vertebrata</taxon>
        <taxon>Euteleostomi</taxon>
        <taxon>Actinopterygii</taxon>
        <taxon>Neopterygii</taxon>
        <taxon>Teleostei</taxon>
        <taxon>Neoteleostei</taxon>
        <taxon>Acanthomorphata</taxon>
        <taxon>Eupercaria</taxon>
        <taxon>Labriformes</taxon>
        <taxon>Labridae</taxon>
        <taxon>Xyrichtys</taxon>
    </lineage>
</organism>
<dbReference type="InterPro" id="IPR001811">
    <property type="entry name" value="Chemokine_IL8-like_dom"/>
</dbReference>
<accession>A0AAV1G3W8</accession>
<gene>
    <name evidence="4" type="ORF">XNOV1_A032513</name>
</gene>
<dbReference type="EMBL" id="OY660875">
    <property type="protein sequence ID" value="CAJ1068676.1"/>
    <property type="molecule type" value="Genomic_DNA"/>
</dbReference>
<feature type="region of interest" description="Disordered" evidence="2">
    <location>
        <begin position="205"/>
        <end position="229"/>
    </location>
</feature>
<evidence type="ECO:0000259" key="3">
    <source>
        <dbReference type="SMART" id="SM00199"/>
    </source>
</evidence>
<evidence type="ECO:0000313" key="4">
    <source>
        <dbReference type="EMBL" id="CAJ1068676.1"/>
    </source>
</evidence>
<evidence type="ECO:0000313" key="5">
    <source>
        <dbReference type="Proteomes" id="UP001178508"/>
    </source>
</evidence>
<dbReference type="GO" id="GO:0006955">
    <property type="term" value="P:immune response"/>
    <property type="evidence" value="ECO:0007669"/>
    <property type="project" value="InterPro"/>
</dbReference>
<feature type="domain" description="Chemokine interleukin-8-like" evidence="3">
    <location>
        <begin position="136"/>
        <end position="198"/>
    </location>
</feature>
<feature type="compositionally biased region" description="Low complexity" evidence="2">
    <location>
        <begin position="209"/>
        <end position="229"/>
    </location>
</feature>
<dbReference type="GO" id="GO:0008009">
    <property type="term" value="F:chemokine activity"/>
    <property type="evidence" value="ECO:0007669"/>
    <property type="project" value="InterPro"/>
</dbReference>